<reference evidence="10" key="1">
    <citation type="journal article" date="2021" name="PeerJ">
        <title>Extensive microbial diversity within the chicken gut microbiome revealed by metagenomics and culture.</title>
        <authorList>
            <person name="Gilroy R."/>
            <person name="Ravi A."/>
            <person name="Getino M."/>
            <person name="Pursley I."/>
            <person name="Horton D.L."/>
            <person name="Alikhan N.F."/>
            <person name="Baker D."/>
            <person name="Gharbi K."/>
            <person name="Hall N."/>
            <person name="Watson M."/>
            <person name="Adriaenssens E.M."/>
            <person name="Foster-Nyarko E."/>
            <person name="Jarju S."/>
            <person name="Secka A."/>
            <person name="Antonio M."/>
            <person name="Oren A."/>
            <person name="Chaudhuri R.R."/>
            <person name="La Ragione R."/>
            <person name="Hildebrand F."/>
            <person name="Pallen M.J."/>
        </authorList>
    </citation>
    <scope>NUCLEOTIDE SEQUENCE</scope>
    <source>
        <strain evidence="10">ChiGjej1B1-98</strain>
    </source>
</reference>
<evidence type="ECO:0000259" key="9">
    <source>
        <dbReference type="PROSITE" id="PS50928"/>
    </source>
</evidence>
<name>A0A9D1YVA4_9MICO</name>
<feature type="compositionally biased region" description="Low complexity" evidence="8">
    <location>
        <begin position="297"/>
        <end position="314"/>
    </location>
</feature>
<dbReference type="GO" id="GO:0005886">
    <property type="term" value="C:plasma membrane"/>
    <property type="evidence" value="ECO:0007669"/>
    <property type="project" value="UniProtKB-SubCell"/>
</dbReference>
<dbReference type="PANTHER" id="PTHR43386">
    <property type="entry name" value="OLIGOPEPTIDE TRANSPORT SYSTEM PERMEASE PROTEIN APPC"/>
    <property type="match status" value="1"/>
</dbReference>
<dbReference type="InterPro" id="IPR050366">
    <property type="entry name" value="BP-dependent_transpt_permease"/>
</dbReference>
<comment type="similarity">
    <text evidence="7">Belongs to the binding-protein-dependent transport system permease family.</text>
</comment>
<dbReference type="Gene3D" id="1.10.3720.10">
    <property type="entry name" value="MetI-like"/>
    <property type="match status" value="1"/>
</dbReference>
<feature type="domain" description="ABC transmembrane type-1" evidence="9">
    <location>
        <begin position="91"/>
        <end position="279"/>
    </location>
</feature>
<comment type="subcellular location">
    <subcellularLocation>
        <location evidence="1 7">Cell membrane</location>
        <topology evidence="1 7">Multi-pass membrane protein</topology>
    </subcellularLocation>
</comment>
<dbReference type="CDD" id="cd06261">
    <property type="entry name" value="TM_PBP2"/>
    <property type="match status" value="1"/>
</dbReference>
<feature type="region of interest" description="Disordered" evidence="8">
    <location>
        <begin position="297"/>
        <end position="328"/>
    </location>
</feature>
<sequence>MNAATSVGRTADAKLARRSRRRLPAAWRSPLAVIGLTIAAAWFLAAILAPWIAPHDPLAQDLPRLTPPGEAAVLGTDALGRDVLSRLLHGAGVTIPLAGMLVLCAMVLGTLIGAVGGYVGGWVDEILGRLTDLFMAFPTVILAMVIAASLGPSLFNAVLAGIIVTWPIYARVTRSLVLGLRSQNYVIASRMLGYSSWRSLGTDILPNIMGPVLVLASLEIGTAILLLTGLSFLGLGAQPPTPEWGSMISGAMQNIDAWWLGVFPGLAILTIVMAFNFVGDSLRDVLDPLSSAERQGAGAAAPAVSSDDSAADPVTTRVDGTDDQEATR</sequence>
<feature type="transmembrane region" description="Helical" evidence="7">
    <location>
        <begin position="154"/>
        <end position="172"/>
    </location>
</feature>
<dbReference type="Pfam" id="PF00528">
    <property type="entry name" value="BPD_transp_1"/>
    <property type="match status" value="1"/>
</dbReference>
<feature type="transmembrane region" description="Helical" evidence="7">
    <location>
        <begin position="31"/>
        <end position="53"/>
    </location>
</feature>
<reference evidence="10" key="2">
    <citation type="submission" date="2021-04" db="EMBL/GenBank/DDBJ databases">
        <authorList>
            <person name="Gilroy R."/>
        </authorList>
    </citation>
    <scope>NUCLEOTIDE SEQUENCE</scope>
    <source>
        <strain evidence="10">ChiGjej1B1-98</strain>
    </source>
</reference>
<comment type="caution">
    <text evidence="10">The sequence shown here is derived from an EMBL/GenBank/DDBJ whole genome shotgun (WGS) entry which is preliminary data.</text>
</comment>
<keyword evidence="3" id="KW-1003">Cell membrane</keyword>
<organism evidence="10 11">
    <name type="scientific">Candidatus Agrococcus pullicola</name>
    <dbReference type="NCBI Taxonomy" id="2838429"/>
    <lineage>
        <taxon>Bacteria</taxon>
        <taxon>Bacillati</taxon>
        <taxon>Actinomycetota</taxon>
        <taxon>Actinomycetes</taxon>
        <taxon>Micrococcales</taxon>
        <taxon>Microbacteriaceae</taxon>
        <taxon>Agrococcus</taxon>
    </lineage>
</organism>
<feature type="transmembrane region" description="Helical" evidence="7">
    <location>
        <begin position="212"/>
        <end position="237"/>
    </location>
</feature>
<evidence type="ECO:0000256" key="7">
    <source>
        <dbReference type="RuleBase" id="RU363032"/>
    </source>
</evidence>
<dbReference type="AlphaFoldDB" id="A0A9D1YVA4"/>
<proteinExistence type="inferred from homology"/>
<dbReference type="PROSITE" id="PS50928">
    <property type="entry name" value="ABC_TM1"/>
    <property type="match status" value="1"/>
</dbReference>
<gene>
    <name evidence="10" type="ORF">H9830_09235</name>
</gene>
<dbReference type="EMBL" id="DXDC01000280">
    <property type="protein sequence ID" value="HIY66444.1"/>
    <property type="molecule type" value="Genomic_DNA"/>
</dbReference>
<evidence type="ECO:0000256" key="6">
    <source>
        <dbReference type="ARBA" id="ARBA00023136"/>
    </source>
</evidence>
<evidence type="ECO:0000313" key="11">
    <source>
        <dbReference type="Proteomes" id="UP000824005"/>
    </source>
</evidence>
<evidence type="ECO:0000313" key="10">
    <source>
        <dbReference type="EMBL" id="HIY66444.1"/>
    </source>
</evidence>
<keyword evidence="4 7" id="KW-0812">Transmembrane</keyword>
<keyword evidence="5 7" id="KW-1133">Transmembrane helix</keyword>
<feature type="transmembrane region" description="Helical" evidence="7">
    <location>
        <begin position="130"/>
        <end position="148"/>
    </location>
</feature>
<dbReference type="InterPro" id="IPR035906">
    <property type="entry name" value="MetI-like_sf"/>
</dbReference>
<dbReference type="InterPro" id="IPR000515">
    <property type="entry name" value="MetI-like"/>
</dbReference>
<dbReference type="Proteomes" id="UP000824005">
    <property type="component" value="Unassembled WGS sequence"/>
</dbReference>
<dbReference type="Pfam" id="PF12911">
    <property type="entry name" value="OppC_N"/>
    <property type="match status" value="1"/>
</dbReference>
<evidence type="ECO:0000256" key="2">
    <source>
        <dbReference type="ARBA" id="ARBA00022448"/>
    </source>
</evidence>
<feature type="transmembrane region" description="Helical" evidence="7">
    <location>
        <begin position="95"/>
        <end position="118"/>
    </location>
</feature>
<dbReference type="PANTHER" id="PTHR43386:SF1">
    <property type="entry name" value="D,D-DIPEPTIDE TRANSPORT SYSTEM PERMEASE PROTEIN DDPC-RELATED"/>
    <property type="match status" value="1"/>
</dbReference>
<protein>
    <submittedName>
        <fullName evidence="10">ABC transporter permease</fullName>
    </submittedName>
</protein>
<accession>A0A9D1YVA4</accession>
<evidence type="ECO:0000256" key="5">
    <source>
        <dbReference type="ARBA" id="ARBA00022989"/>
    </source>
</evidence>
<dbReference type="GO" id="GO:0055085">
    <property type="term" value="P:transmembrane transport"/>
    <property type="evidence" value="ECO:0007669"/>
    <property type="project" value="InterPro"/>
</dbReference>
<evidence type="ECO:0000256" key="8">
    <source>
        <dbReference type="SAM" id="MobiDB-lite"/>
    </source>
</evidence>
<keyword evidence="2 7" id="KW-0813">Transport</keyword>
<evidence type="ECO:0000256" key="3">
    <source>
        <dbReference type="ARBA" id="ARBA00022475"/>
    </source>
</evidence>
<dbReference type="SUPFAM" id="SSF161098">
    <property type="entry name" value="MetI-like"/>
    <property type="match status" value="1"/>
</dbReference>
<dbReference type="InterPro" id="IPR025966">
    <property type="entry name" value="OppC_N"/>
</dbReference>
<keyword evidence="6 7" id="KW-0472">Membrane</keyword>
<feature type="transmembrane region" description="Helical" evidence="7">
    <location>
        <begin position="257"/>
        <end position="278"/>
    </location>
</feature>
<evidence type="ECO:0000256" key="4">
    <source>
        <dbReference type="ARBA" id="ARBA00022692"/>
    </source>
</evidence>
<evidence type="ECO:0000256" key="1">
    <source>
        <dbReference type="ARBA" id="ARBA00004651"/>
    </source>
</evidence>